<keyword evidence="9" id="KW-1185">Reference proteome</keyword>
<dbReference type="PANTHER" id="PTHR23426:SF65">
    <property type="entry name" value="FERREDOXIN-2, MITOCHONDRIAL"/>
    <property type="match status" value="1"/>
</dbReference>
<comment type="cofactor">
    <cofactor evidence="6">
        <name>[2Fe-2S] cluster</name>
        <dbReference type="ChEBI" id="CHEBI:190135"/>
    </cofactor>
</comment>
<dbReference type="GO" id="GO:0140647">
    <property type="term" value="P:P450-containing electron transport chain"/>
    <property type="evidence" value="ECO:0007669"/>
    <property type="project" value="InterPro"/>
</dbReference>
<keyword evidence="4" id="KW-0408">Iron</keyword>
<dbReference type="EMBL" id="SHKO01000002">
    <property type="protein sequence ID" value="RZT94858.1"/>
    <property type="molecule type" value="Genomic_DNA"/>
</dbReference>
<evidence type="ECO:0000313" key="8">
    <source>
        <dbReference type="EMBL" id="RZT94858.1"/>
    </source>
</evidence>
<dbReference type="PANTHER" id="PTHR23426">
    <property type="entry name" value="FERREDOXIN/ADRENODOXIN"/>
    <property type="match status" value="1"/>
</dbReference>
<dbReference type="Pfam" id="PF00111">
    <property type="entry name" value="Fer2"/>
    <property type="match status" value="1"/>
</dbReference>
<evidence type="ECO:0000256" key="1">
    <source>
        <dbReference type="ARBA" id="ARBA00010914"/>
    </source>
</evidence>
<evidence type="ECO:0000256" key="2">
    <source>
        <dbReference type="ARBA" id="ARBA00022714"/>
    </source>
</evidence>
<comment type="caution">
    <text evidence="8">The sequence shown here is derived from an EMBL/GenBank/DDBJ whole genome shotgun (WGS) entry which is preliminary data.</text>
</comment>
<evidence type="ECO:0000259" key="7">
    <source>
        <dbReference type="PROSITE" id="PS51085"/>
    </source>
</evidence>
<organism evidence="8 9">
    <name type="scientific">Advenella incenata</name>
    <dbReference type="NCBI Taxonomy" id="267800"/>
    <lineage>
        <taxon>Bacteria</taxon>
        <taxon>Pseudomonadati</taxon>
        <taxon>Pseudomonadota</taxon>
        <taxon>Betaproteobacteria</taxon>
        <taxon>Burkholderiales</taxon>
        <taxon>Alcaligenaceae</taxon>
    </lineage>
</organism>
<dbReference type="GO" id="GO:0051537">
    <property type="term" value="F:2 iron, 2 sulfur cluster binding"/>
    <property type="evidence" value="ECO:0007669"/>
    <property type="project" value="UniProtKB-KW"/>
</dbReference>
<dbReference type="AlphaFoldDB" id="A0A4Q7VFT9"/>
<dbReference type="Gene3D" id="3.10.20.30">
    <property type="match status" value="1"/>
</dbReference>
<gene>
    <name evidence="8" type="ORF">EV681_3289</name>
</gene>
<dbReference type="InterPro" id="IPR036010">
    <property type="entry name" value="2Fe-2S_ferredoxin-like_sf"/>
</dbReference>
<dbReference type="GO" id="GO:0009055">
    <property type="term" value="F:electron transfer activity"/>
    <property type="evidence" value="ECO:0007669"/>
    <property type="project" value="TreeGrafter"/>
</dbReference>
<dbReference type="InterPro" id="IPR001055">
    <property type="entry name" value="Adrenodoxin-like"/>
</dbReference>
<feature type="domain" description="2Fe-2S ferredoxin-type" evidence="7">
    <location>
        <begin position="2"/>
        <end position="105"/>
    </location>
</feature>
<accession>A0A4Q7VFT9</accession>
<protein>
    <submittedName>
        <fullName evidence="8">2Fe-2S ferredoxin</fullName>
    </submittedName>
</protein>
<dbReference type="InterPro" id="IPR001041">
    <property type="entry name" value="2Fe-2S_ferredoxin-type"/>
</dbReference>
<dbReference type="CDD" id="cd00207">
    <property type="entry name" value="fer2"/>
    <property type="match status" value="1"/>
</dbReference>
<evidence type="ECO:0000313" key="9">
    <source>
        <dbReference type="Proteomes" id="UP000293398"/>
    </source>
</evidence>
<dbReference type="Proteomes" id="UP000293398">
    <property type="component" value="Unassembled WGS sequence"/>
</dbReference>
<evidence type="ECO:0000256" key="4">
    <source>
        <dbReference type="ARBA" id="ARBA00023004"/>
    </source>
</evidence>
<keyword evidence="5" id="KW-0411">Iron-sulfur</keyword>
<keyword evidence="3" id="KW-0479">Metal-binding</keyword>
<dbReference type="SUPFAM" id="SSF54292">
    <property type="entry name" value="2Fe-2S ferredoxin-like"/>
    <property type="match status" value="1"/>
</dbReference>
<proteinExistence type="inferred from homology"/>
<evidence type="ECO:0000256" key="6">
    <source>
        <dbReference type="ARBA" id="ARBA00034078"/>
    </source>
</evidence>
<dbReference type="OrthoDB" id="9799640at2"/>
<dbReference type="PRINTS" id="PR00355">
    <property type="entry name" value="ADRENODOXIN"/>
</dbReference>
<reference evidence="8 9" key="1">
    <citation type="submission" date="2019-02" db="EMBL/GenBank/DDBJ databases">
        <title>Genomic Encyclopedia of Type Strains, Phase IV (KMG-IV): sequencing the most valuable type-strain genomes for metagenomic binning, comparative biology and taxonomic classification.</title>
        <authorList>
            <person name="Goeker M."/>
        </authorList>
    </citation>
    <scope>NUCLEOTIDE SEQUENCE [LARGE SCALE GENOMIC DNA]</scope>
    <source>
        <strain evidence="8 9">DSM 23814</strain>
    </source>
</reference>
<evidence type="ECO:0000256" key="5">
    <source>
        <dbReference type="ARBA" id="ARBA00023014"/>
    </source>
</evidence>
<comment type="similarity">
    <text evidence="1">Belongs to the adrenodoxin/putidaredoxin family.</text>
</comment>
<dbReference type="PROSITE" id="PS51085">
    <property type="entry name" value="2FE2S_FER_2"/>
    <property type="match status" value="1"/>
</dbReference>
<name>A0A4Q7VFT9_9BURK</name>
<keyword evidence="2" id="KW-0001">2Fe-2S</keyword>
<dbReference type="InterPro" id="IPR012675">
    <property type="entry name" value="Beta-grasp_dom_sf"/>
</dbReference>
<evidence type="ECO:0000256" key="3">
    <source>
        <dbReference type="ARBA" id="ARBA00022723"/>
    </source>
</evidence>
<dbReference type="GO" id="GO:0046872">
    <property type="term" value="F:metal ion binding"/>
    <property type="evidence" value="ECO:0007669"/>
    <property type="project" value="UniProtKB-KW"/>
</dbReference>
<sequence>MVKAIFHLENGEIQEIEAEEDNSLMFSAVRNDVGGILGECGGAMSCGTCHVYVDPKWVDLVPAASAAEIEMLEALESYRPESRLACQIELSKETNGIEVMIAPAE</sequence>
<dbReference type="RefSeq" id="WP_130304561.1">
    <property type="nucleotide sequence ID" value="NZ_SHKO01000002.1"/>
</dbReference>